<keyword evidence="4" id="KW-0967">Endosome</keyword>
<dbReference type="Proteomes" id="UP000694941">
    <property type="component" value="Unplaced"/>
</dbReference>
<dbReference type="InterPro" id="IPR038425">
    <property type="entry name" value="GAT_sf"/>
</dbReference>
<name>A0ABM1RXG7_LIMPO</name>
<evidence type="ECO:0000256" key="7">
    <source>
        <dbReference type="SAM" id="MobiDB-lite"/>
    </source>
</evidence>
<dbReference type="SMART" id="SM00809">
    <property type="entry name" value="Alpha_adaptinC2"/>
    <property type="match status" value="1"/>
</dbReference>
<dbReference type="RefSeq" id="XP_022236072.1">
    <property type="nucleotide sequence ID" value="XM_022380364.1"/>
</dbReference>
<dbReference type="InterPro" id="IPR008153">
    <property type="entry name" value="GAE_dom"/>
</dbReference>
<keyword evidence="6" id="KW-0333">Golgi apparatus</keyword>
<evidence type="ECO:0000259" key="9">
    <source>
        <dbReference type="PROSITE" id="PS50909"/>
    </source>
</evidence>
<evidence type="ECO:0000256" key="6">
    <source>
        <dbReference type="ARBA" id="ARBA00023034"/>
    </source>
</evidence>
<dbReference type="Pfam" id="PF02883">
    <property type="entry name" value="Alpha_adaptinC2"/>
    <property type="match status" value="1"/>
</dbReference>
<dbReference type="GeneID" id="106476528"/>
<keyword evidence="10" id="KW-1185">Reference proteome</keyword>
<organism evidence="10 11">
    <name type="scientific">Limulus polyphemus</name>
    <name type="common">Atlantic horseshoe crab</name>
    <dbReference type="NCBI Taxonomy" id="6850"/>
    <lineage>
        <taxon>Eukaryota</taxon>
        <taxon>Metazoa</taxon>
        <taxon>Ecdysozoa</taxon>
        <taxon>Arthropoda</taxon>
        <taxon>Chelicerata</taxon>
        <taxon>Merostomata</taxon>
        <taxon>Xiphosura</taxon>
        <taxon>Limulidae</taxon>
        <taxon>Limulus</taxon>
    </lineage>
</organism>
<accession>A0ABM1RXG7</accession>
<evidence type="ECO:0000313" key="11">
    <source>
        <dbReference type="RefSeq" id="XP_022236072.1"/>
    </source>
</evidence>
<evidence type="ECO:0000256" key="5">
    <source>
        <dbReference type="ARBA" id="ARBA00022927"/>
    </source>
</evidence>
<feature type="domain" description="GAE" evidence="8">
    <location>
        <begin position="376"/>
        <end position="469"/>
    </location>
</feature>
<dbReference type="SUPFAM" id="SSF49348">
    <property type="entry name" value="Clathrin adaptor appendage domain"/>
    <property type="match status" value="1"/>
</dbReference>
<evidence type="ECO:0000313" key="10">
    <source>
        <dbReference type="Proteomes" id="UP000694941"/>
    </source>
</evidence>
<keyword evidence="3" id="KW-0813">Transport</keyword>
<evidence type="ECO:0000256" key="4">
    <source>
        <dbReference type="ARBA" id="ARBA00022753"/>
    </source>
</evidence>
<dbReference type="CDD" id="cd14234">
    <property type="entry name" value="GAT_GGA_meta"/>
    <property type="match status" value="1"/>
</dbReference>
<protein>
    <submittedName>
        <fullName evidence="11">ADP-ribosylation factor-binding protein GGA1-like</fullName>
    </submittedName>
</protein>
<feature type="compositionally biased region" description="Basic and acidic residues" evidence="7">
    <location>
        <begin position="333"/>
        <end position="345"/>
    </location>
</feature>
<feature type="region of interest" description="Disordered" evidence="7">
    <location>
        <begin position="152"/>
        <end position="174"/>
    </location>
</feature>
<dbReference type="Gene3D" id="1.20.58.160">
    <property type="match status" value="1"/>
</dbReference>
<dbReference type="PANTHER" id="PTHR45905:SF1">
    <property type="entry name" value="GOLGI-LOCALIZED, GAMMA-ADAPTIN EAR CONTAINING, ARF BINDING PROTEIN"/>
    <property type="match status" value="1"/>
</dbReference>
<reference evidence="11" key="1">
    <citation type="submission" date="2025-08" db="UniProtKB">
        <authorList>
            <consortium name="RefSeq"/>
        </authorList>
    </citation>
    <scope>IDENTIFICATION</scope>
    <source>
        <tissue evidence="11">Muscle</tissue>
    </source>
</reference>
<evidence type="ECO:0000256" key="2">
    <source>
        <dbReference type="ARBA" id="ARBA00004555"/>
    </source>
</evidence>
<dbReference type="InterPro" id="IPR013041">
    <property type="entry name" value="Clathrin_app_Ig-like_sf"/>
</dbReference>
<dbReference type="InterPro" id="IPR004152">
    <property type="entry name" value="GAT_dom"/>
</dbReference>
<dbReference type="InterPro" id="IPR027422">
    <property type="entry name" value="GGA1-3"/>
</dbReference>
<dbReference type="SUPFAM" id="SSF89009">
    <property type="entry name" value="GAT-like domain"/>
    <property type="match status" value="1"/>
</dbReference>
<evidence type="ECO:0000256" key="3">
    <source>
        <dbReference type="ARBA" id="ARBA00022448"/>
    </source>
</evidence>
<dbReference type="PANTHER" id="PTHR45905">
    <property type="entry name" value="GOLGI-LOCALIZED, GAMMA-ADAPTIN EAR CONTAINING, ARF BINDING PROTEIN"/>
    <property type="match status" value="1"/>
</dbReference>
<keyword evidence="5" id="KW-0653">Protein transport</keyword>
<proteinExistence type="predicted"/>
<feature type="compositionally biased region" description="Polar residues" evidence="7">
    <location>
        <begin position="318"/>
        <end position="327"/>
    </location>
</feature>
<dbReference type="PROSITE" id="PS50909">
    <property type="entry name" value="GAT"/>
    <property type="match status" value="1"/>
</dbReference>
<feature type="region of interest" description="Disordered" evidence="7">
    <location>
        <begin position="294"/>
        <end position="352"/>
    </location>
</feature>
<feature type="domain" description="GAT" evidence="9">
    <location>
        <begin position="1"/>
        <end position="91"/>
    </location>
</feature>
<evidence type="ECO:0000256" key="1">
    <source>
        <dbReference type="ARBA" id="ARBA00004220"/>
    </source>
</evidence>
<dbReference type="Gene3D" id="2.60.40.1230">
    <property type="match status" value="1"/>
</dbReference>
<dbReference type="PROSITE" id="PS50180">
    <property type="entry name" value="GAE"/>
    <property type="match status" value="1"/>
</dbReference>
<gene>
    <name evidence="11" type="primary">LOC106476528</name>
</gene>
<comment type="subcellular location">
    <subcellularLocation>
        <location evidence="1">Early endosome membrane</location>
        <topology evidence="1">Peripheral membrane protein</topology>
    </subcellularLocation>
    <subcellularLocation>
        <location evidence="2">Golgi apparatus</location>
    </subcellularLocation>
</comment>
<dbReference type="InterPro" id="IPR008152">
    <property type="entry name" value="Clathrin_a/b/g-adaptin_app_Ig"/>
</dbReference>
<evidence type="ECO:0000259" key="8">
    <source>
        <dbReference type="PROSITE" id="PS50180"/>
    </source>
</evidence>
<sequence>MERTARRITELEMGQNNAKVLSDMLFNYKSKETSPGERELMKDLFDCCERLRPKLFRLAGEMDEKDEGLGDILKASDNLTTVINTYKKLILGQDVGPVEFLADRNHKSLKEPPCWLNGETSLLDLASPTEKCGSQRVDSSLLDDQLLALGLSDSKQSTSPRRSPSSAMNGVKTSSDLDDLDQIFSVGNSKTEISNSGFGILISQVNGAGVGSSGSIPVSSTVGVSYSAPVSATPPFHVDENVPKLLQPINTTKSPVPTCATENTDKNSVRTAAVKGLEELDVLSQSLLKKSLPANAPTKSEFPSAPHKIPMNLLPKQPQVQTPSSPSLLRVHHPQDSSSKLETENRVPSVSPSKVSVQDVLSLADITVPLQSIQPGETPSLTLQEKNGLTVIVHFGKDSPRADVTVMVVSTMSRNSCPVKSFNFQAAVPKTMRIKLQPPSATDLPPYNPILPPAAITQVMLLANPNKVS</sequence>
<dbReference type="Pfam" id="PF03127">
    <property type="entry name" value="GAT"/>
    <property type="match status" value="1"/>
</dbReference>
<feature type="compositionally biased region" description="Polar residues" evidence="7">
    <location>
        <begin position="155"/>
        <end position="174"/>
    </location>
</feature>